<dbReference type="RefSeq" id="WP_332077654.1">
    <property type="nucleotide sequence ID" value="NZ_JAZHBM010000001.1"/>
</dbReference>
<dbReference type="SUPFAM" id="SSF55729">
    <property type="entry name" value="Acyl-CoA N-acyltransferases (Nat)"/>
    <property type="match status" value="1"/>
</dbReference>
<protein>
    <submittedName>
        <fullName evidence="2">N-acetyltransferase</fullName>
        <ecNumber evidence="2">2.3.1.-</ecNumber>
    </submittedName>
</protein>
<dbReference type="InterPro" id="IPR000182">
    <property type="entry name" value="GNAT_dom"/>
</dbReference>
<keyword evidence="2" id="KW-0808">Transferase</keyword>
<keyword evidence="2" id="KW-0012">Acyltransferase</keyword>
<dbReference type="PROSITE" id="PS51186">
    <property type="entry name" value="GNAT"/>
    <property type="match status" value="1"/>
</dbReference>
<keyword evidence="3" id="KW-1185">Reference proteome</keyword>
<accession>A0ABU7WD83</accession>
<dbReference type="EMBL" id="JAZHBM010000001">
    <property type="protein sequence ID" value="MEF3081942.1"/>
    <property type="molecule type" value="Genomic_DNA"/>
</dbReference>
<gene>
    <name evidence="2" type="ORF">V3391_06915</name>
</gene>
<organism evidence="2 3">
    <name type="scientific">Luteimonas flava</name>
    <dbReference type="NCBI Taxonomy" id="3115822"/>
    <lineage>
        <taxon>Bacteria</taxon>
        <taxon>Pseudomonadati</taxon>
        <taxon>Pseudomonadota</taxon>
        <taxon>Gammaproteobacteria</taxon>
        <taxon>Lysobacterales</taxon>
        <taxon>Lysobacteraceae</taxon>
        <taxon>Luteimonas</taxon>
    </lineage>
</organism>
<proteinExistence type="predicted"/>
<feature type="domain" description="N-acetyltransferase" evidence="1">
    <location>
        <begin position="8"/>
        <end position="159"/>
    </location>
</feature>
<evidence type="ECO:0000313" key="3">
    <source>
        <dbReference type="Proteomes" id="UP001358324"/>
    </source>
</evidence>
<dbReference type="Pfam" id="PF00583">
    <property type="entry name" value="Acetyltransf_1"/>
    <property type="match status" value="1"/>
</dbReference>
<dbReference type="Gene3D" id="3.40.630.30">
    <property type="match status" value="1"/>
</dbReference>
<dbReference type="GO" id="GO:0016746">
    <property type="term" value="F:acyltransferase activity"/>
    <property type="evidence" value="ECO:0007669"/>
    <property type="project" value="UniProtKB-KW"/>
</dbReference>
<dbReference type="Proteomes" id="UP001358324">
    <property type="component" value="Unassembled WGS sequence"/>
</dbReference>
<dbReference type="CDD" id="cd04301">
    <property type="entry name" value="NAT_SF"/>
    <property type="match status" value="1"/>
</dbReference>
<dbReference type="InterPro" id="IPR016181">
    <property type="entry name" value="Acyl_CoA_acyltransferase"/>
</dbReference>
<comment type="caution">
    <text evidence="2">The sequence shown here is derived from an EMBL/GenBank/DDBJ whole genome shotgun (WGS) entry which is preliminary data.</text>
</comment>
<name>A0ABU7WD83_9GAMM</name>
<dbReference type="EC" id="2.3.1.-" evidence="2"/>
<reference evidence="2 3" key="1">
    <citation type="submission" date="2024-01" db="EMBL/GenBank/DDBJ databases">
        <title>Novel species of the genus Luteimonas isolated from rivers.</title>
        <authorList>
            <person name="Lu H."/>
        </authorList>
    </citation>
    <scope>NUCLEOTIDE SEQUENCE [LARGE SCALE GENOMIC DNA]</scope>
    <source>
        <strain evidence="2 3">SMYT11W</strain>
    </source>
</reference>
<evidence type="ECO:0000259" key="1">
    <source>
        <dbReference type="PROSITE" id="PS51186"/>
    </source>
</evidence>
<sequence>MHTRASDLTIRDCGAADTAARDALITRAFLDAPHADGTEAAIAAALDARGMASVSLLASRAGMVVGCVLTSPVALSDGTSGWHGLGPIAVEPSLQRQGIGVALMDAALARLRADGAAGCVVLGDPAYYGRFGFVANPRLALPGVPPAYFQCLSFSRAVPEAIVRYDEAFGPT</sequence>
<evidence type="ECO:0000313" key="2">
    <source>
        <dbReference type="EMBL" id="MEF3081942.1"/>
    </source>
</evidence>